<evidence type="ECO:0000256" key="8">
    <source>
        <dbReference type="SAM" id="Phobius"/>
    </source>
</evidence>
<keyword evidence="4" id="KW-0309">Germination</keyword>
<keyword evidence="3" id="KW-0813">Transport</keyword>
<comment type="similarity">
    <text evidence="2">Belongs to the amino acid-polyamine-organocation (APC) superfamily. Spore germination protein (SGP) (TC 2.A.3.9) family.</text>
</comment>
<evidence type="ECO:0000256" key="3">
    <source>
        <dbReference type="ARBA" id="ARBA00022448"/>
    </source>
</evidence>
<feature type="transmembrane region" description="Helical" evidence="8">
    <location>
        <begin position="77"/>
        <end position="97"/>
    </location>
</feature>
<name>A0AA96LQE6_9BACL</name>
<dbReference type="Proteomes" id="UP001304650">
    <property type="component" value="Chromosome"/>
</dbReference>
<evidence type="ECO:0000256" key="7">
    <source>
        <dbReference type="ARBA" id="ARBA00023136"/>
    </source>
</evidence>
<gene>
    <name evidence="9" type="ORF">MJB10_08380</name>
</gene>
<comment type="subcellular location">
    <subcellularLocation>
        <location evidence="1">Membrane</location>
        <topology evidence="1">Multi-pass membrane protein</topology>
    </subcellularLocation>
</comment>
<feature type="transmembrane region" description="Helical" evidence="8">
    <location>
        <begin position="142"/>
        <end position="161"/>
    </location>
</feature>
<evidence type="ECO:0000313" key="9">
    <source>
        <dbReference type="EMBL" id="WNR46095.1"/>
    </source>
</evidence>
<feature type="transmembrane region" description="Helical" evidence="8">
    <location>
        <begin position="117"/>
        <end position="135"/>
    </location>
</feature>
<evidence type="ECO:0000313" key="10">
    <source>
        <dbReference type="Proteomes" id="UP001304650"/>
    </source>
</evidence>
<dbReference type="PANTHER" id="PTHR34975:SF2">
    <property type="entry name" value="SPORE GERMINATION PROTEIN A2"/>
    <property type="match status" value="1"/>
</dbReference>
<keyword evidence="5 8" id="KW-0812">Transmembrane</keyword>
<dbReference type="PANTHER" id="PTHR34975">
    <property type="entry name" value="SPORE GERMINATION PROTEIN A2"/>
    <property type="match status" value="1"/>
</dbReference>
<evidence type="ECO:0000256" key="5">
    <source>
        <dbReference type="ARBA" id="ARBA00022692"/>
    </source>
</evidence>
<dbReference type="KEGG" id="proo:MJB10_08380"/>
<keyword evidence="10" id="KW-1185">Reference proteome</keyword>
<proteinExistence type="inferred from homology"/>
<sequence>MYVTSRQLTLWIILYQLGSSMLIIPAGLAAVAKQDAWLAVIIAIAISFLFIPLYVAISNQMKMKSVFLYFQALFGNVGGRTLLSLFIFMFPFLIFILTLRNLGDFVTTSIIPQTPAQVIYAIMLFTVVYALYLGIQPLVRSVEIFFPLAMFLMLILIVSVIPNYKVDQILPVLEHGWKPPIRASLLLAAFPFMESVLLLFFVPFVESGKILKKILIKSTMISGIFFFIITGSVLVVLSPELTENLVFPSYFVIRTISFASFYERFEVLVAVIWFISMFCRLSLLMYISAKGLSESLSIKNYRSLLIPLSGIAFIMADVVWPNLTYLNEFITIWPSYAMVFGYVLPILLWVIGRIKTKQT</sequence>
<reference evidence="9" key="1">
    <citation type="submission" date="2022-02" db="EMBL/GenBank/DDBJ databases">
        <title>Paenibacillus sp. MBLB1832 Whole Genome Shotgun Sequencing.</title>
        <authorList>
            <person name="Hwang C.Y."/>
            <person name="Cho E.-S."/>
            <person name="Seo M.-J."/>
        </authorList>
    </citation>
    <scope>NUCLEOTIDE SEQUENCE</scope>
    <source>
        <strain evidence="9">MBLB1832</strain>
    </source>
</reference>
<feature type="transmembrane region" description="Helical" evidence="8">
    <location>
        <begin position="37"/>
        <end position="57"/>
    </location>
</feature>
<feature type="transmembrane region" description="Helical" evidence="8">
    <location>
        <begin position="301"/>
        <end position="320"/>
    </location>
</feature>
<keyword evidence="6 8" id="KW-1133">Transmembrane helix</keyword>
<protein>
    <submittedName>
        <fullName evidence="9">Endospore germination permease</fullName>
    </submittedName>
</protein>
<dbReference type="Pfam" id="PF03845">
    <property type="entry name" value="Spore_permease"/>
    <property type="match status" value="1"/>
</dbReference>
<evidence type="ECO:0000256" key="2">
    <source>
        <dbReference type="ARBA" id="ARBA00007998"/>
    </source>
</evidence>
<evidence type="ECO:0000256" key="4">
    <source>
        <dbReference type="ARBA" id="ARBA00022544"/>
    </source>
</evidence>
<feature type="transmembrane region" description="Helical" evidence="8">
    <location>
        <begin position="12"/>
        <end position="31"/>
    </location>
</feature>
<dbReference type="AlphaFoldDB" id="A0AA96LQE6"/>
<evidence type="ECO:0000256" key="1">
    <source>
        <dbReference type="ARBA" id="ARBA00004141"/>
    </source>
</evidence>
<dbReference type="EMBL" id="CP130319">
    <property type="protein sequence ID" value="WNR46095.1"/>
    <property type="molecule type" value="Genomic_DNA"/>
</dbReference>
<evidence type="ECO:0000256" key="6">
    <source>
        <dbReference type="ARBA" id="ARBA00022989"/>
    </source>
</evidence>
<dbReference type="GO" id="GO:0009847">
    <property type="term" value="P:spore germination"/>
    <property type="evidence" value="ECO:0007669"/>
    <property type="project" value="InterPro"/>
</dbReference>
<dbReference type="NCBIfam" id="TIGR00912">
    <property type="entry name" value="2A0309"/>
    <property type="match status" value="1"/>
</dbReference>
<organism evidence="9 10">
    <name type="scientific">Paenibacillus roseopurpureus</name>
    <dbReference type="NCBI Taxonomy" id="2918901"/>
    <lineage>
        <taxon>Bacteria</taxon>
        <taxon>Bacillati</taxon>
        <taxon>Bacillota</taxon>
        <taxon>Bacilli</taxon>
        <taxon>Bacillales</taxon>
        <taxon>Paenibacillaceae</taxon>
        <taxon>Paenibacillus</taxon>
    </lineage>
</organism>
<dbReference type="RefSeq" id="WP_314803423.1">
    <property type="nucleotide sequence ID" value="NZ_CP130319.1"/>
</dbReference>
<feature type="transmembrane region" description="Helical" evidence="8">
    <location>
        <begin position="181"/>
        <end position="202"/>
    </location>
</feature>
<feature type="transmembrane region" description="Helical" evidence="8">
    <location>
        <begin position="214"/>
        <end position="237"/>
    </location>
</feature>
<feature type="transmembrane region" description="Helical" evidence="8">
    <location>
        <begin position="332"/>
        <end position="351"/>
    </location>
</feature>
<keyword evidence="7 8" id="KW-0472">Membrane</keyword>
<dbReference type="GO" id="GO:0016020">
    <property type="term" value="C:membrane"/>
    <property type="evidence" value="ECO:0007669"/>
    <property type="project" value="UniProtKB-SubCell"/>
</dbReference>
<dbReference type="InterPro" id="IPR004761">
    <property type="entry name" value="Spore_GerAB"/>
</dbReference>
<feature type="transmembrane region" description="Helical" evidence="8">
    <location>
        <begin position="267"/>
        <end position="289"/>
    </location>
</feature>
<accession>A0AA96LQE6</accession>